<evidence type="ECO:0000256" key="2">
    <source>
        <dbReference type="ARBA" id="ARBA00023015"/>
    </source>
</evidence>
<dbReference type="InterPro" id="IPR003012">
    <property type="entry name" value="Tet_transcr_reg_TetR"/>
</dbReference>
<dbReference type="PANTHER" id="PTHR30055:SF151">
    <property type="entry name" value="TRANSCRIPTIONAL REGULATORY PROTEIN"/>
    <property type="match status" value="1"/>
</dbReference>
<dbReference type="Gene3D" id="1.10.10.60">
    <property type="entry name" value="Homeodomain-like"/>
    <property type="match status" value="1"/>
</dbReference>
<dbReference type="PROSITE" id="PS50977">
    <property type="entry name" value="HTH_TETR_2"/>
    <property type="match status" value="1"/>
</dbReference>
<dbReference type="PRINTS" id="PR00400">
    <property type="entry name" value="TETREPRESSOR"/>
</dbReference>
<keyword evidence="1" id="KW-0678">Repressor</keyword>
<evidence type="ECO:0000256" key="3">
    <source>
        <dbReference type="ARBA" id="ARBA00023125"/>
    </source>
</evidence>
<dbReference type="Pfam" id="PF00440">
    <property type="entry name" value="TetR_N"/>
    <property type="match status" value="1"/>
</dbReference>
<evidence type="ECO:0000256" key="4">
    <source>
        <dbReference type="ARBA" id="ARBA00023163"/>
    </source>
</evidence>
<keyword evidence="3 5" id="KW-0238">DNA-binding</keyword>
<evidence type="ECO:0000256" key="1">
    <source>
        <dbReference type="ARBA" id="ARBA00022491"/>
    </source>
</evidence>
<proteinExistence type="predicted"/>
<name>A0ABY2ISR6_9MICO</name>
<dbReference type="InterPro" id="IPR050109">
    <property type="entry name" value="HTH-type_TetR-like_transc_reg"/>
</dbReference>
<gene>
    <name evidence="7" type="ORF">E3T28_16600</name>
</gene>
<evidence type="ECO:0000256" key="5">
    <source>
        <dbReference type="PROSITE-ProRule" id="PRU00335"/>
    </source>
</evidence>
<dbReference type="InterPro" id="IPR036271">
    <property type="entry name" value="Tet_transcr_reg_TetR-rel_C_sf"/>
</dbReference>
<dbReference type="InterPro" id="IPR004111">
    <property type="entry name" value="Repressor_TetR_C"/>
</dbReference>
<organism evidence="7 8">
    <name type="scientific">Cryobacterium sinapicolor</name>
    <dbReference type="NCBI Taxonomy" id="1259236"/>
    <lineage>
        <taxon>Bacteria</taxon>
        <taxon>Bacillati</taxon>
        <taxon>Actinomycetota</taxon>
        <taxon>Actinomycetes</taxon>
        <taxon>Micrococcales</taxon>
        <taxon>Microbacteriaceae</taxon>
        <taxon>Cryobacterium</taxon>
    </lineage>
</organism>
<dbReference type="InterPro" id="IPR001647">
    <property type="entry name" value="HTH_TetR"/>
</dbReference>
<evidence type="ECO:0000313" key="7">
    <source>
        <dbReference type="EMBL" id="TFC93428.1"/>
    </source>
</evidence>
<evidence type="ECO:0000313" key="8">
    <source>
        <dbReference type="Proteomes" id="UP000297853"/>
    </source>
</evidence>
<feature type="domain" description="HTH tetR-type" evidence="6">
    <location>
        <begin position="13"/>
        <end position="73"/>
    </location>
</feature>
<feature type="DNA-binding region" description="H-T-H motif" evidence="5">
    <location>
        <begin position="36"/>
        <end position="55"/>
    </location>
</feature>
<reference evidence="7 8" key="1">
    <citation type="submission" date="2019-03" db="EMBL/GenBank/DDBJ databases">
        <title>Genomics of glacier-inhabiting Cryobacterium strains.</title>
        <authorList>
            <person name="Liu Q."/>
            <person name="Xin Y.-H."/>
        </authorList>
    </citation>
    <scope>NUCLEOTIDE SEQUENCE [LARGE SCALE GENOMIC DNA]</scope>
    <source>
        <strain evidence="7 8">TMT1-23-1</strain>
    </source>
</reference>
<keyword evidence="4" id="KW-0804">Transcription</keyword>
<dbReference type="Pfam" id="PF02909">
    <property type="entry name" value="TetR_C_1"/>
    <property type="match status" value="1"/>
</dbReference>
<sequence length="230" mass="24478">MVVSMAKLEDRTPVTRERAIRVAMALADADGIESLSMRKLAAALDITAMSLYYHLKDKEDLLDGMLDIVHSEFATPSAGDEWRAAMRKRAGSTRSVLAQHPWAISMKARTSPGPATLGHLDSVIGCLTAAGFSMAMTGHAMSILDSYVLGFAQQEASLPLDPSGDIGDATEAIMAQQEAMADSFKNLAAMAVSLILQPGYALGNEFDFGLELILDGLEVALLSDSVSLSQ</sequence>
<accession>A0ABY2ISR6</accession>
<keyword evidence="8" id="KW-1185">Reference proteome</keyword>
<dbReference type="SUPFAM" id="SSF48498">
    <property type="entry name" value="Tetracyclin repressor-like, C-terminal domain"/>
    <property type="match status" value="1"/>
</dbReference>
<evidence type="ECO:0000259" key="6">
    <source>
        <dbReference type="PROSITE" id="PS50977"/>
    </source>
</evidence>
<comment type="caution">
    <text evidence="7">The sequence shown here is derived from an EMBL/GenBank/DDBJ whole genome shotgun (WGS) entry which is preliminary data.</text>
</comment>
<protein>
    <submittedName>
        <fullName evidence="7">TetR family transcriptional regulator</fullName>
    </submittedName>
</protein>
<dbReference type="Proteomes" id="UP000297853">
    <property type="component" value="Unassembled WGS sequence"/>
</dbReference>
<dbReference type="Gene3D" id="1.10.357.10">
    <property type="entry name" value="Tetracycline Repressor, domain 2"/>
    <property type="match status" value="1"/>
</dbReference>
<dbReference type="SUPFAM" id="SSF46689">
    <property type="entry name" value="Homeodomain-like"/>
    <property type="match status" value="1"/>
</dbReference>
<keyword evidence="2" id="KW-0805">Transcription regulation</keyword>
<dbReference type="EMBL" id="SOGQ01000095">
    <property type="protein sequence ID" value="TFC93428.1"/>
    <property type="molecule type" value="Genomic_DNA"/>
</dbReference>
<dbReference type="InterPro" id="IPR009057">
    <property type="entry name" value="Homeodomain-like_sf"/>
</dbReference>
<dbReference type="PANTHER" id="PTHR30055">
    <property type="entry name" value="HTH-TYPE TRANSCRIPTIONAL REGULATOR RUTR"/>
    <property type="match status" value="1"/>
</dbReference>